<dbReference type="Proteomes" id="UP001550628">
    <property type="component" value="Unassembled WGS sequence"/>
</dbReference>
<name>A0ABV2X2P0_9NOCA</name>
<dbReference type="EMBL" id="JBEYBF010000064">
    <property type="protein sequence ID" value="MEU1957331.1"/>
    <property type="molecule type" value="Genomic_DNA"/>
</dbReference>
<accession>A0ABV2X2P0</accession>
<organism evidence="1 2">
    <name type="scientific">Nocardia rhamnosiphila</name>
    <dbReference type="NCBI Taxonomy" id="426716"/>
    <lineage>
        <taxon>Bacteria</taxon>
        <taxon>Bacillati</taxon>
        <taxon>Actinomycetota</taxon>
        <taxon>Actinomycetes</taxon>
        <taxon>Mycobacteriales</taxon>
        <taxon>Nocardiaceae</taxon>
        <taxon>Nocardia</taxon>
    </lineage>
</organism>
<protein>
    <submittedName>
        <fullName evidence="1">Uncharacterized protein</fullName>
    </submittedName>
</protein>
<dbReference type="RefSeq" id="WP_356958818.1">
    <property type="nucleotide sequence ID" value="NZ_JBEYBD010000017.1"/>
</dbReference>
<evidence type="ECO:0000313" key="2">
    <source>
        <dbReference type="Proteomes" id="UP001550628"/>
    </source>
</evidence>
<evidence type="ECO:0000313" key="1">
    <source>
        <dbReference type="EMBL" id="MEU1957331.1"/>
    </source>
</evidence>
<sequence>MLNRRWNPDFSATAPAASAGAAGWLIVDDAGRGGPLTARTGG</sequence>
<reference evidence="1 2" key="1">
    <citation type="submission" date="2024-06" db="EMBL/GenBank/DDBJ databases">
        <title>The Natural Products Discovery Center: Release of the First 8490 Sequenced Strains for Exploring Actinobacteria Biosynthetic Diversity.</title>
        <authorList>
            <person name="Kalkreuter E."/>
            <person name="Kautsar S.A."/>
            <person name="Yang D."/>
            <person name="Bader C.D."/>
            <person name="Teijaro C.N."/>
            <person name="Fluegel L."/>
            <person name="Davis C.M."/>
            <person name="Simpson J.R."/>
            <person name="Lauterbach L."/>
            <person name="Steele A.D."/>
            <person name="Gui C."/>
            <person name="Meng S."/>
            <person name="Li G."/>
            <person name="Viehrig K."/>
            <person name="Ye F."/>
            <person name="Su P."/>
            <person name="Kiefer A.F."/>
            <person name="Nichols A."/>
            <person name="Cepeda A.J."/>
            <person name="Yan W."/>
            <person name="Fan B."/>
            <person name="Jiang Y."/>
            <person name="Adhikari A."/>
            <person name="Zheng C.-J."/>
            <person name="Schuster L."/>
            <person name="Cowan T.M."/>
            <person name="Smanski M.J."/>
            <person name="Chevrette M.G."/>
            <person name="De Carvalho L.P.S."/>
            <person name="Shen B."/>
        </authorList>
    </citation>
    <scope>NUCLEOTIDE SEQUENCE [LARGE SCALE GENOMIC DNA]</scope>
    <source>
        <strain evidence="1 2">NPDC019708</strain>
    </source>
</reference>
<proteinExistence type="predicted"/>
<keyword evidence="2" id="KW-1185">Reference proteome</keyword>
<comment type="caution">
    <text evidence="1">The sequence shown here is derived from an EMBL/GenBank/DDBJ whole genome shotgun (WGS) entry which is preliminary data.</text>
</comment>
<gene>
    <name evidence="1" type="ORF">ABZ510_36480</name>
</gene>